<reference evidence="1" key="1">
    <citation type="submission" date="2022-11" db="EMBL/GenBank/DDBJ databases">
        <title>Centuries of genome instability and evolution in soft-shell clam transmissible cancer (bioRxiv).</title>
        <authorList>
            <person name="Hart S.F.M."/>
            <person name="Yonemitsu M.A."/>
            <person name="Giersch R.M."/>
            <person name="Beal B.F."/>
            <person name="Arriagada G."/>
            <person name="Davis B.W."/>
            <person name="Ostrander E.A."/>
            <person name="Goff S.P."/>
            <person name="Metzger M.J."/>
        </authorList>
    </citation>
    <scope>NUCLEOTIDE SEQUENCE</scope>
    <source>
        <strain evidence="1">MELC-2E11</strain>
        <tissue evidence="1">Siphon/mantle</tissue>
    </source>
</reference>
<dbReference type="EMBL" id="CP111016">
    <property type="protein sequence ID" value="WAR04615.1"/>
    <property type="molecule type" value="Genomic_DNA"/>
</dbReference>
<protein>
    <recommendedName>
        <fullName evidence="3">CCHC-type domain-containing protein</fullName>
    </recommendedName>
</protein>
<evidence type="ECO:0000313" key="1">
    <source>
        <dbReference type="EMBL" id="WAR04615.1"/>
    </source>
</evidence>
<dbReference type="PANTHER" id="PTHR47331:SF1">
    <property type="entry name" value="GAG-LIKE PROTEIN"/>
    <property type="match status" value="1"/>
</dbReference>
<accession>A0ABY7E6Q6</accession>
<keyword evidence="2" id="KW-1185">Reference proteome</keyword>
<organism evidence="1 2">
    <name type="scientific">Mya arenaria</name>
    <name type="common">Soft-shell clam</name>
    <dbReference type="NCBI Taxonomy" id="6604"/>
    <lineage>
        <taxon>Eukaryota</taxon>
        <taxon>Metazoa</taxon>
        <taxon>Spiralia</taxon>
        <taxon>Lophotrochozoa</taxon>
        <taxon>Mollusca</taxon>
        <taxon>Bivalvia</taxon>
        <taxon>Autobranchia</taxon>
        <taxon>Heteroconchia</taxon>
        <taxon>Euheterodonta</taxon>
        <taxon>Imparidentia</taxon>
        <taxon>Neoheterodontei</taxon>
        <taxon>Myida</taxon>
        <taxon>Myoidea</taxon>
        <taxon>Myidae</taxon>
        <taxon>Mya</taxon>
    </lineage>
</organism>
<evidence type="ECO:0008006" key="3">
    <source>
        <dbReference type="Google" id="ProtNLM"/>
    </source>
</evidence>
<name>A0ABY7E6Q6_MYAAR</name>
<proteinExistence type="predicted"/>
<sequence length="177" mass="19618">MAINPKGLFKIKGSPKAVHFGEPMAERYIFIRNTRLCFGCFGPDHISRKCRQGKQCRVCLKFHPTSLHGDQTKQDSTATKSTAKPKQIHDGAVFLNDASSASKCSMIVPEQTCNDLGLNGVDVQLSLSKMYAENKVVDSQRYTCLMISYGQDGETNIFKLARIDIVTVDKDGLVRKA</sequence>
<dbReference type="Proteomes" id="UP001164746">
    <property type="component" value="Chromosome 5"/>
</dbReference>
<gene>
    <name evidence="1" type="ORF">MAR_019984</name>
</gene>
<evidence type="ECO:0000313" key="2">
    <source>
        <dbReference type="Proteomes" id="UP001164746"/>
    </source>
</evidence>
<dbReference type="PANTHER" id="PTHR47331">
    <property type="entry name" value="PHD-TYPE DOMAIN-CONTAINING PROTEIN"/>
    <property type="match status" value="1"/>
</dbReference>